<accession>A0A9N7YNW1</accession>
<sequence>MARPRAAPLLRVSAFCPVQGGVCRTEPGITLPPLHPHTGERGPLLWEGVWNLQPLLHILRPCGFQIRDLSSAGLRFQLVLHWFLTPVHAPEPPASTFKVGDSPPDVNAW</sequence>
<reference evidence="2" key="1">
    <citation type="submission" date="2020-03" db="EMBL/GenBank/DDBJ databases">
        <authorList>
            <person name="Weist P."/>
        </authorList>
    </citation>
    <scope>NUCLEOTIDE SEQUENCE</scope>
</reference>
<keyword evidence="3" id="KW-1185">Reference proteome</keyword>
<comment type="caution">
    <text evidence="2">The sequence shown here is derived from an EMBL/GenBank/DDBJ whole genome shotgun (WGS) entry which is preliminary data.</text>
</comment>
<feature type="region of interest" description="Disordered" evidence="1">
    <location>
        <begin position="90"/>
        <end position="109"/>
    </location>
</feature>
<evidence type="ECO:0000313" key="3">
    <source>
        <dbReference type="Proteomes" id="UP001153269"/>
    </source>
</evidence>
<proteinExistence type="predicted"/>
<organism evidence="2 3">
    <name type="scientific">Pleuronectes platessa</name>
    <name type="common">European plaice</name>
    <dbReference type="NCBI Taxonomy" id="8262"/>
    <lineage>
        <taxon>Eukaryota</taxon>
        <taxon>Metazoa</taxon>
        <taxon>Chordata</taxon>
        <taxon>Craniata</taxon>
        <taxon>Vertebrata</taxon>
        <taxon>Euteleostomi</taxon>
        <taxon>Actinopterygii</taxon>
        <taxon>Neopterygii</taxon>
        <taxon>Teleostei</taxon>
        <taxon>Neoteleostei</taxon>
        <taxon>Acanthomorphata</taxon>
        <taxon>Carangaria</taxon>
        <taxon>Pleuronectiformes</taxon>
        <taxon>Pleuronectoidei</taxon>
        <taxon>Pleuronectidae</taxon>
        <taxon>Pleuronectes</taxon>
    </lineage>
</organism>
<evidence type="ECO:0000256" key="1">
    <source>
        <dbReference type="SAM" id="MobiDB-lite"/>
    </source>
</evidence>
<name>A0A9N7YNW1_PLEPL</name>
<dbReference type="EMBL" id="CADEAL010001623">
    <property type="protein sequence ID" value="CAB1434015.1"/>
    <property type="molecule type" value="Genomic_DNA"/>
</dbReference>
<gene>
    <name evidence="2" type="ORF">PLEPLA_LOCUS22104</name>
</gene>
<dbReference type="Proteomes" id="UP001153269">
    <property type="component" value="Unassembled WGS sequence"/>
</dbReference>
<dbReference type="AlphaFoldDB" id="A0A9N7YNW1"/>
<protein>
    <submittedName>
        <fullName evidence="2">Uncharacterized protein</fullName>
    </submittedName>
</protein>
<evidence type="ECO:0000313" key="2">
    <source>
        <dbReference type="EMBL" id="CAB1434015.1"/>
    </source>
</evidence>